<dbReference type="PROSITE" id="PS51257">
    <property type="entry name" value="PROKAR_LIPOPROTEIN"/>
    <property type="match status" value="1"/>
</dbReference>
<geneLocation type="plasmid" evidence="1 2">
    <name>pAC1530</name>
</geneLocation>
<evidence type="ECO:0008006" key="3">
    <source>
        <dbReference type="Google" id="ProtNLM"/>
    </source>
</evidence>
<keyword evidence="1" id="KW-0614">Plasmid</keyword>
<dbReference type="AlphaFoldDB" id="A0AB37D033"/>
<sequence length="196" mass="22492">MKLNKNKSISYIIITTLLSGCFNPFGVDMDSAKSDIAEEIYYNHLRSNYSVLSKGYTINDKEYDINPLSLKVDYAVLGNCKNLFSISKDDVEKKEKAINLTYYAMSSDENIDKTAYLACIDRYLRTTELDAETLNNLINDPDYSRMKLYSDFNNKIKDIKKDGKITLHETLELLSIMGKHTKEEKMQNYNSKVAAL</sequence>
<reference evidence="1 2" key="1">
    <citation type="journal article" date="2021" name="MSphere">
        <title>Complete Genome Sequencing of Acinetobacter baumannii AC1633 and Acinetobacter nosocomialis AC1530 Unveils a Large Multidrug-Resistant Plasmid Encoding the NDM-1 and OXA-58 Carbapenemases.</title>
        <authorList>
            <person name="Alattraqchi A.G."/>
            <person name="Mohd Rani F."/>
            <person name="A. Rahman N.I."/>
            <person name="Ismail S."/>
            <person name="Cleary D.W."/>
            <person name="Clarke S.C."/>
            <person name="Yeo C.C."/>
        </authorList>
    </citation>
    <scope>NUCLEOTIDE SEQUENCE [LARGE SCALE GENOMIC DNA]</scope>
    <source>
        <strain evidence="1 2">AC1530</strain>
        <plasmid evidence="1">pAC1530</plasmid>
    </source>
</reference>
<proteinExistence type="predicted"/>
<evidence type="ECO:0000313" key="1">
    <source>
        <dbReference type="EMBL" id="QGA46148.1"/>
    </source>
</evidence>
<dbReference type="Proteomes" id="UP000325778">
    <property type="component" value="Plasmid pAC1530"/>
</dbReference>
<accession>A0AB37D033</accession>
<dbReference type="RefSeq" id="WP_151711495.1">
    <property type="nucleotide sequence ID" value="NZ_CP045561.1"/>
</dbReference>
<organism evidence="1 2">
    <name type="scientific">Acinetobacter nosocomialis</name>
    <dbReference type="NCBI Taxonomy" id="106654"/>
    <lineage>
        <taxon>Bacteria</taxon>
        <taxon>Pseudomonadati</taxon>
        <taxon>Pseudomonadota</taxon>
        <taxon>Gammaproteobacteria</taxon>
        <taxon>Moraxellales</taxon>
        <taxon>Moraxellaceae</taxon>
        <taxon>Acinetobacter</taxon>
        <taxon>Acinetobacter calcoaceticus/baumannii complex</taxon>
    </lineage>
</organism>
<evidence type="ECO:0000313" key="2">
    <source>
        <dbReference type="Proteomes" id="UP000325778"/>
    </source>
</evidence>
<protein>
    <recommendedName>
        <fullName evidence="3">Lipoprotein</fullName>
    </recommendedName>
</protein>
<name>A0AB37D033_ACINO</name>
<dbReference type="EMBL" id="CP045561">
    <property type="protein sequence ID" value="QGA46148.1"/>
    <property type="molecule type" value="Genomic_DNA"/>
</dbReference>
<gene>
    <name evidence="1" type="ORF">GD578_19925</name>
</gene>